<protein>
    <recommendedName>
        <fullName evidence="3 11">Zinc finger protein-like 1 homolog</fullName>
    </recommendedName>
</protein>
<keyword evidence="7 11" id="KW-0862">Zinc</keyword>
<evidence type="ECO:0000256" key="5">
    <source>
        <dbReference type="ARBA" id="ARBA00022723"/>
    </source>
</evidence>
<dbReference type="PROSITE" id="PS50089">
    <property type="entry name" value="ZF_RING_2"/>
    <property type="match status" value="1"/>
</dbReference>
<dbReference type="SUPFAM" id="SSF57850">
    <property type="entry name" value="RING/U-box"/>
    <property type="match status" value="1"/>
</dbReference>
<reference evidence="14" key="1">
    <citation type="submission" date="2020-11" db="EMBL/GenBank/DDBJ databases">
        <authorList>
            <person name="Tran Van P."/>
        </authorList>
    </citation>
    <scope>NUCLEOTIDE SEQUENCE</scope>
</reference>
<name>A0A7R9ATT2_TIMSH</name>
<evidence type="ECO:0000256" key="12">
    <source>
        <dbReference type="SAM" id="MobiDB-lite"/>
    </source>
</evidence>
<accession>A0A7R9ATT2</accession>
<dbReference type="PANTHER" id="PTHR12981">
    <property type="entry name" value="ZINC FINGER PROTEIN-LIKE 1"/>
    <property type="match status" value="1"/>
</dbReference>
<sequence length="522" mass="57391">MGLCKCPKKRVTNQFCFEHRVNVCEHCMVTNHPKCIVQSYLQWLQDSDYNPICELCTKELATEDCVRLICYHVYHWACLDQYARQLPATTAPAGYTCPSCKVGIFPAVNLVSAVADVLREKLAGVNWARAGLGLPLLSEDSELKPSLDSRRLVKNDVKKIPTNHIDTMSVPTPHTSASTVSNQRQTTPIQTPQSPAYESNHSVSSPSPMNVNPHSVVHVDETLSAFSRTESFPVSGQLPRRVFEALDDPKDVSFDHDENKYKRRLLLSNDVICSALLLSNDVVCSALLLSNDVVCSVLLLSNDVVCSAILLSNDVVCSAILLSNDAVCSAILLSNDAVCSAILLSNDVVCSAILLSNDVVCSAILLSNDAVCSAILLSNDVVCSAILISNDDVCSAILISNDVSSEKAAAYLSDKEGDRENKERSQVKQRERAGPAVRQGGRQRTRSAARVNNESTLVPLLDKEGDREKRERSQVCGGPFYSESENRRTLVSPLLDGSYSLHCWSPHTHSHILLAWAYRYRW</sequence>
<keyword evidence="6 10" id="KW-0863">Zinc-finger</keyword>
<evidence type="ECO:0000256" key="10">
    <source>
        <dbReference type="PROSITE-ProRule" id="PRU00175"/>
    </source>
</evidence>
<keyword evidence="4" id="KW-0812">Transmembrane</keyword>
<dbReference type="GO" id="GO:0016020">
    <property type="term" value="C:membrane"/>
    <property type="evidence" value="ECO:0007669"/>
    <property type="project" value="UniProtKB-SubCell"/>
</dbReference>
<dbReference type="GO" id="GO:0008270">
    <property type="term" value="F:zinc ion binding"/>
    <property type="evidence" value="ECO:0007669"/>
    <property type="project" value="UniProtKB-UniRule"/>
</dbReference>
<organism evidence="14">
    <name type="scientific">Timema shepardi</name>
    <name type="common">Walking stick</name>
    <dbReference type="NCBI Taxonomy" id="629360"/>
    <lineage>
        <taxon>Eukaryota</taxon>
        <taxon>Metazoa</taxon>
        <taxon>Ecdysozoa</taxon>
        <taxon>Arthropoda</taxon>
        <taxon>Hexapoda</taxon>
        <taxon>Insecta</taxon>
        <taxon>Pterygota</taxon>
        <taxon>Neoptera</taxon>
        <taxon>Polyneoptera</taxon>
        <taxon>Phasmatodea</taxon>
        <taxon>Timematodea</taxon>
        <taxon>Timematoidea</taxon>
        <taxon>Timematidae</taxon>
        <taxon>Timema</taxon>
    </lineage>
</organism>
<proteinExistence type="inferred from homology"/>
<dbReference type="InterPro" id="IPR058730">
    <property type="entry name" value="U-box_ZFPL1-like"/>
</dbReference>
<dbReference type="CDD" id="cd16487">
    <property type="entry name" value="mRING-H2-C3DHC3_ZFPL1"/>
    <property type="match status" value="1"/>
</dbReference>
<dbReference type="InterPro" id="IPR058731">
    <property type="entry name" value="Znf-B_box_ZFPL1-like"/>
</dbReference>
<evidence type="ECO:0000259" key="13">
    <source>
        <dbReference type="PROSITE" id="PS50089"/>
    </source>
</evidence>
<keyword evidence="9 11" id="KW-0472">Membrane</keyword>
<feature type="compositionally biased region" description="Polar residues" evidence="12">
    <location>
        <begin position="164"/>
        <end position="197"/>
    </location>
</feature>
<evidence type="ECO:0000256" key="4">
    <source>
        <dbReference type="ARBA" id="ARBA00022692"/>
    </source>
</evidence>
<keyword evidence="8" id="KW-1133">Transmembrane helix</keyword>
<evidence type="ECO:0000256" key="9">
    <source>
        <dbReference type="ARBA" id="ARBA00023136"/>
    </source>
</evidence>
<dbReference type="AlphaFoldDB" id="A0A7R9ATT2"/>
<dbReference type="InterPro" id="IPR039043">
    <property type="entry name" value="ZFPL1"/>
</dbReference>
<keyword evidence="5 11" id="KW-0479">Metal-binding</keyword>
<evidence type="ECO:0000256" key="6">
    <source>
        <dbReference type="ARBA" id="ARBA00022771"/>
    </source>
</evidence>
<dbReference type="InterPro" id="IPR001841">
    <property type="entry name" value="Znf_RING"/>
</dbReference>
<dbReference type="Pfam" id="PF25993">
    <property type="entry name" value="zf-B_box_ZFPL1"/>
    <property type="match status" value="1"/>
</dbReference>
<dbReference type="GO" id="GO:0005794">
    <property type="term" value="C:Golgi apparatus"/>
    <property type="evidence" value="ECO:0007669"/>
    <property type="project" value="TreeGrafter"/>
</dbReference>
<evidence type="ECO:0000313" key="14">
    <source>
        <dbReference type="EMBL" id="CAD7259798.1"/>
    </source>
</evidence>
<dbReference type="Gene3D" id="3.30.40.10">
    <property type="entry name" value="Zinc/RING finger domain, C3HC4 (zinc finger)"/>
    <property type="match status" value="1"/>
</dbReference>
<gene>
    <name evidence="14" type="ORF">TSIB3V08_LOCUS3996</name>
</gene>
<feature type="region of interest" description="Disordered" evidence="12">
    <location>
        <begin position="410"/>
        <end position="449"/>
    </location>
</feature>
<feature type="compositionally biased region" description="Low complexity" evidence="12">
    <location>
        <begin position="199"/>
        <end position="208"/>
    </location>
</feature>
<evidence type="ECO:0000256" key="8">
    <source>
        <dbReference type="ARBA" id="ARBA00022989"/>
    </source>
</evidence>
<dbReference type="PANTHER" id="PTHR12981:SF0">
    <property type="entry name" value="ZINC FINGER PROTEIN-LIKE 1"/>
    <property type="match status" value="1"/>
</dbReference>
<feature type="compositionally biased region" description="Basic and acidic residues" evidence="12">
    <location>
        <begin position="413"/>
        <end position="433"/>
    </location>
</feature>
<evidence type="ECO:0000256" key="2">
    <source>
        <dbReference type="ARBA" id="ARBA00005561"/>
    </source>
</evidence>
<dbReference type="EMBL" id="OC001389">
    <property type="protein sequence ID" value="CAD7259798.1"/>
    <property type="molecule type" value="Genomic_DNA"/>
</dbReference>
<comment type="similarity">
    <text evidence="2 11">Belongs to the ZFPL1 family.</text>
</comment>
<comment type="subcellular location">
    <subcellularLocation>
        <location evidence="1 11">Membrane</location>
        <topology evidence="1 11">Single-pass membrane protein</topology>
    </subcellularLocation>
</comment>
<feature type="region of interest" description="Disordered" evidence="12">
    <location>
        <begin position="163"/>
        <end position="208"/>
    </location>
</feature>
<dbReference type="InterPro" id="IPR013083">
    <property type="entry name" value="Znf_RING/FYVE/PHD"/>
</dbReference>
<feature type="domain" description="RING-type" evidence="13">
    <location>
        <begin position="53"/>
        <end position="101"/>
    </location>
</feature>
<evidence type="ECO:0000256" key="1">
    <source>
        <dbReference type="ARBA" id="ARBA00004167"/>
    </source>
</evidence>
<evidence type="ECO:0000256" key="11">
    <source>
        <dbReference type="RuleBase" id="RU369078"/>
    </source>
</evidence>
<evidence type="ECO:0000256" key="7">
    <source>
        <dbReference type="ARBA" id="ARBA00022833"/>
    </source>
</evidence>
<evidence type="ECO:0000256" key="3">
    <source>
        <dbReference type="ARBA" id="ARBA00013701"/>
    </source>
</evidence>
<dbReference type="Pfam" id="PF25998">
    <property type="entry name" value="U-box_ZFPL1"/>
    <property type="match status" value="1"/>
</dbReference>